<dbReference type="Proteomes" id="UP001589792">
    <property type="component" value="Unassembled WGS sequence"/>
</dbReference>
<reference evidence="2 3" key="1">
    <citation type="submission" date="2024-09" db="EMBL/GenBank/DDBJ databases">
        <authorList>
            <person name="Sun Q."/>
            <person name="Mori K."/>
        </authorList>
    </citation>
    <scope>NUCLEOTIDE SEQUENCE [LARGE SCALE GENOMIC DNA]</scope>
    <source>
        <strain evidence="2 3">CCM 8626</strain>
    </source>
</reference>
<organism evidence="2 3">
    <name type="scientific">Serratia aquatilis</name>
    <dbReference type="NCBI Taxonomy" id="1737515"/>
    <lineage>
        <taxon>Bacteria</taxon>
        <taxon>Pseudomonadati</taxon>
        <taxon>Pseudomonadota</taxon>
        <taxon>Gammaproteobacteria</taxon>
        <taxon>Enterobacterales</taxon>
        <taxon>Yersiniaceae</taxon>
        <taxon>Serratia</taxon>
    </lineage>
</organism>
<protein>
    <submittedName>
        <fullName evidence="2">Uncharacterized protein</fullName>
    </submittedName>
</protein>
<keyword evidence="3" id="KW-1185">Reference proteome</keyword>
<gene>
    <name evidence="2" type="ORF">ACFFJ3_12985</name>
</gene>
<proteinExistence type="predicted"/>
<evidence type="ECO:0000313" key="2">
    <source>
        <dbReference type="EMBL" id="MFC0227411.1"/>
    </source>
</evidence>
<dbReference type="EMBL" id="JBHLXG010000010">
    <property type="protein sequence ID" value="MFC0227411.1"/>
    <property type="molecule type" value="Genomic_DNA"/>
</dbReference>
<sequence length="111" mass="12532">MAELMNWTNAPIVVTDKHGERHTIPSLATATVEGDFTHHPYVKTGDLSLDGQVVIPVTPATSQQDEMQQLRTRFQSIFGRHAPPAAKAETLRQRIEEWQEQNENPQDDAEE</sequence>
<dbReference type="RefSeq" id="WP_380675934.1">
    <property type="nucleotide sequence ID" value="NZ_JBHLXG010000010.1"/>
</dbReference>
<evidence type="ECO:0000313" key="3">
    <source>
        <dbReference type="Proteomes" id="UP001589792"/>
    </source>
</evidence>
<name>A0ABV6EEK9_9GAMM</name>
<comment type="caution">
    <text evidence="2">The sequence shown here is derived from an EMBL/GenBank/DDBJ whole genome shotgun (WGS) entry which is preliminary data.</text>
</comment>
<evidence type="ECO:0000256" key="1">
    <source>
        <dbReference type="SAM" id="MobiDB-lite"/>
    </source>
</evidence>
<feature type="region of interest" description="Disordered" evidence="1">
    <location>
        <begin position="81"/>
        <end position="111"/>
    </location>
</feature>
<accession>A0ABV6EEK9</accession>